<name>A0ABR3V3I2_HUMIN</name>
<evidence type="ECO:0000256" key="1">
    <source>
        <dbReference type="SAM" id="MobiDB-lite"/>
    </source>
</evidence>
<feature type="region of interest" description="Disordered" evidence="1">
    <location>
        <begin position="160"/>
        <end position="309"/>
    </location>
</feature>
<evidence type="ECO:0000313" key="3">
    <source>
        <dbReference type="Proteomes" id="UP001583172"/>
    </source>
</evidence>
<comment type="caution">
    <text evidence="2">The sequence shown here is derived from an EMBL/GenBank/DDBJ whole genome shotgun (WGS) entry which is preliminary data.</text>
</comment>
<dbReference type="InterPro" id="IPR022124">
    <property type="entry name" value="DUF3659"/>
</dbReference>
<feature type="compositionally biased region" description="Basic and acidic residues" evidence="1">
    <location>
        <begin position="236"/>
        <end position="264"/>
    </location>
</feature>
<proteinExistence type="predicted"/>
<feature type="compositionally biased region" description="Pro residues" evidence="1">
    <location>
        <begin position="164"/>
        <end position="174"/>
    </location>
</feature>
<feature type="compositionally biased region" description="Basic and acidic residues" evidence="1">
    <location>
        <begin position="281"/>
        <end position="299"/>
    </location>
</feature>
<keyword evidence="3" id="KW-1185">Reference proteome</keyword>
<dbReference type="Pfam" id="PF12396">
    <property type="entry name" value="DUF3659"/>
    <property type="match status" value="1"/>
</dbReference>
<dbReference type="Proteomes" id="UP001583172">
    <property type="component" value="Unassembled WGS sequence"/>
</dbReference>
<sequence>MAADQQQEIPLRSPPSANGLQDNNRTPQGSNHGDIPSKDDDQDAAATEQGGPKQDFASKQPKSPAFVAPIPSLGRISPIPRGIQIASPEDRPELPDIVGARLVGKPVDEDGDIVDDETGQVLAHAAGDLPSIVGRRVSNTRGDILGDDSELLGYVADVVERPGARPPPPPPPTRQQPRSLFDIMGRARTSLMVDDKGNILDADGNVVGTFHDNNNPLHAKGKTKKTQERVQSAGGKKPDTSEPFDLKDGGDGRETHDQDEEARKTSQAPPPPAAESQSRQRRTEEERRRNAEEWRKENPNESPSDIFLDVKSTREGIQLTIRIPTVFNGQQATPRISFS</sequence>
<accession>A0ABR3V3I2</accession>
<protein>
    <submittedName>
        <fullName evidence="2">Uncharacterized protein</fullName>
    </submittedName>
</protein>
<reference evidence="2 3" key="1">
    <citation type="journal article" date="2024" name="Commun. Biol.">
        <title>Comparative genomic analysis of thermophilic fungi reveals convergent evolutionary adaptations and gene losses.</title>
        <authorList>
            <person name="Steindorff A.S."/>
            <person name="Aguilar-Pontes M.V."/>
            <person name="Robinson A.J."/>
            <person name="Andreopoulos B."/>
            <person name="LaButti K."/>
            <person name="Kuo A."/>
            <person name="Mondo S."/>
            <person name="Riley R."/>
            <person name="Otillar R."/>
            <person name="Haridas S."/>
            <person name="Lipzen A."/>
            <person name="Grimwood J."/>
            <person name="Schmutz J."/>
            <person name="Clum A."/>
            <person name="Reid I.D."/>
            <person name="Moisan M.C."/>
            <person name="Butler G."/>
            <person name="Nguyen T.T.M."/>
            <person name="Dewar K."/>
            <person name="Conant G."/>
            <person name="Drula E."/>
            <person name="Henrissat B."/>
            <person name="Hansel C."/>
            <person name="Singer S."/>
            <person name="Hutchinson M.I."/>
            <person name="de Vries R.P."/>
            <person name="Natvig D.O."/>
            <person name="Powell A.J."/>
            <person name="Tsang A."/>
            <person name="Grigoriev I.V."/>
        </authorList>
    </citation>
    <scope>NUCLEOTIDE SEQUENCE [LARGE SCALE GENOMIC DNA]</scope>
    <source>
        <strain evidence="2 3">CBS 620.91</strain>
    </source>
</reference>
<gene>
    <name evidence="2" type="ORF">VTJ49DRAFT_5292</name>
</gene>
<feature type="region of interest" description="Disordered" evidence="1">
    <location>
        <begin position="1"/>
        <end position="92"/>
    </location>
</feature>
<feature type="compositionally biased region" description="Polar residues" evidence="1">
    <location>
        <begin position="15"/>
        <end position="31"/>
    </location>
</feature>
<organism evidence="2 3">
    <name type="scientific">Humicola insolens</name>
    <name type="common">Soft-rot fungus</name>
    <dbReference type="NCBI Taxonomy" id="85995"/>
    <lineage>
        <taxon>Eukaryota</taxon>
        <taxon>Fungi</taxon>
        <taxon>Dikarya</taxon>
        <taxon>Ascomycota</taxon>
        <taxon>Pezizomycotina</taxon>
        <taxon>Sordariomycetes</taxon>
        <taxon>Sordariomycetidae</taxon>
        <taxon>Sordariales</taxon>
        <taxon>Chaetomiaceae</taxon>
        <taxon>Mycothermus</taxon>
    </lineage>
</organism>
<dbReference type="EMBL" id="JAZGSY010000427">
    <property type="protein sequence ID" value="KAL1836337.1"/>
    <property type="molecule type" value="Genomic_DNA"/>
</dbReference>
<evidence type="ECO:0000313" key="2">
    <source>
        <dbReference type="EMBL" id="KAL1836337.1"/>
    </source>
</evidence>